<name>A0A8H4LQQ0_9HYPO</name>
<reference evidence="2 3" key="1">
    <citation type="submission" date="2020-01" db="EMBL/GenBank/DDBJ databases">
        <title>Identification and distribution of gene clusters putatively required for synthesis of sphingolipid metabolism inhibitors in phylogenetically diverse species of the filamentous fungus Fusarium.</title>
        <authorList>
            <person name="Kim H.-S."/>
            <person name="Busman M."/>
            <person name="Brown D.W."/>
            <person name="Divon H."/>
            <person name="Uhlig S."/>
            <person name="Proctor R.H."/>
        </authorList>
    </citation>
    <scope>NUCLEOTIDE SEQUENCE [LARGE SCALE GENOMIC DNA]</scope>
    <source>
        <strain evidence="2 3">NRRL 20459</strain>
    </source>
</reference>
<dbReference type="Proteomes" id="UP000554235">
    <property type="component" value="Unassembled WGS sequence"/>
</dbReference>
<dbReference type="OrthoDB" id="5103079at2759"/>
<feature type="compositionally biased region" description="Basic and acidic residues" evidence="1">
    <location>
        <begin position="302"/>
        <end position="321"/>
    </location>
</feature>
<gene>
    <name evidence="2" type="ORF">FALBO_661</name>
</gene>
<organism evidence="2 3">
    <name type="scientific">Fusarium albosuccineum</name>
    <dbReference type="NCBI Taxonomy" id="1237068"/>
    <lineage>
        <taxon>Eukaryota</taxon>
        <taxon>Fungi</taxon>
        <taxon>Dikarya</taxon>
        <taxon>Ascomycota</taxon>
        <taxon>Pezizomycotina</taxon>
        <taxon>Sordariomycetes</taxon>
        <taxon>Hypocreomycetidae</taxon>
        <taxon>Hypocreales</taxon>
        <taxon>Nectriaceae</taxon>
        <taxon>Fusarium</taxon>
        <taxon>Fusarium decemcellulare species complex</taxon>
    </lineage>
</organism>
<dbReference type="EMBL" id="JAADYS010000073">
    <property type="protein sequence ID" value="KAF4472429.1"/>
    <property type="molecule type" value="Genomic_DNA"/>
</dbReference>
<evidence type="ECO:0000256" key="1">
    <source>
        <dbReference type="SAM" id="MobiDB-lite"/>
    </source>
</evidence>
<comment type="caution">
    <text evidence="2">The sequence shown here is derived from an EMBL/GenBank/DDBJ whole genome shotgun (WGS) entry which is preliminary data.</text>
</comment>
<sequence length="352" mass="39832">MEQCRDIRSEEVYKDAINTSLWILRQWPQYPDASGIACLTVVLRAIYARLPKDWAQQMSHLDSLSVALWGKPLSEVEQGNQATFESLINSDTVKTLWGHQEFQIFQPLLWSSDKSPGWVDYDPRNAPQDVIKRFESLHPVPSTSTINVTMTSIASGFSDEVSKMFGQFSSDSGYSVLLRPAAPSFIYVTVNVCNTSKFDLGLYEIYTLSLDCGRFETVDGGVIWKEDAETVEYTLAALVQYRQTPDGCDHVQLFDSLGHRIRPLHHPGEYADDRDSFEPGAKLFLLFAQNDYDPPKSSGKTKAREPRDSVRKRSELQRALDQRGWVRQVTPRLSLGESPGARKRKTDTVVID</sequence>
<feature type="region of interest" description="Disordered" evidence="1">
    <location>
        <begin position="290"/>
        <end position="352"/>
    </location>
</feature>
<keyword evidence="3" id="KW-1185">Reference proteome</keyword>
<dbReference type="AlphaFoldDB" id="A0A8H4LQQ0"/>
<proteinExistence type="predicted"/>
<evidence type="ECO:0000313" key="3">
    <source>
        <dbReference type="Proteomes" id="UP000554235"/>
    </source>
</evidence>
<evidence type="ECO:0000313" key="2">
    <source>
        <dbReference type="EMBL" id="KAF4472429.1"/>
    </source>
</evidence>
<protein>
    <submittedName>
        <fullName evidence="2">Uncharacterized protein</fullName>
    </submittedName>
</protein>
<accession>A0A8H4LQQ0</accession>